<comment type="subunit">
    <text evidence="5">Part of the 50S ribosomal subunit.</text>
</comment>
<dbReference type="PANTHER" id="PTHR10746">
    <property type="entry name" value="50S RIBOSOMAL PROTEIN L4"/>
    <property type="match status" value="1"/>
</dbReference>
<gene>
    <name evidence="5" type="primary">rplD</name>
    <name evidence="6" type="ORF">SAMN05444370_1234</name>
</gene>
<dbReference type="GO" id="GO:1990904">
    <property type="term" value="C:ribonucleoprotein complex"/>
    <property type="evidence" value="ECO:0007669"/>
    <property type="project" value="UniProtKB-KW"/>
</dbReference>
<dbReference type="PANTHER" id="PTHR10746:SF6">
    <property type="entry name" value="LARGE RIBOSOMAL SUBUNIT PROTEIN UL4M"/>
    <property type="match status" value="1"/>
</dbReference>
<evidence type="ECO:0000256" key="2">
    <source>
        <dbReference type="ARBA" id="ARBA00022980"/>
    </source>
</evidence>
<evidence type="ECO:0000313" key="6">
    <source>
        <dbReference type="EMBL" id="SEA97093.1"/>
    </source>
</evidence>
<evidence type="ECO:0000256" key="5">
    <source>
        <dbReference type="HAMAP-Rule" id="MF_01328"/>
    </source>
</evidence>
<evidence type="ECO:0000313" key="7">
    <source>
        <dbReference type="Proteomes" id="UP000198703"/>
    </source>
</evidence>
<dbReference type="GO" id="GO:0003735">
    <property type="term" value="F:structural constituent of ribosome"/>
    <property type="evidence" value="ECO:0007669"/>
    <property type="project" value="InterPro"/>
</dbReference>
<evidence type="ECO:0000256" key="3">
    <source>
        <dbReference type="ARBA" id="ARBA00023274"/>
    </source>
</evidence>
<dbReference type="STRING" id="89524.SAMN05444370_1234"/>
<dbReference type="InterPro" id="IPR013005">
    <property type="entry name" value="Ribosomal_uL4-like"/>
</dbReference>
<dbReference type="HAMAP" id="MF_01328_B">
    <property type="entry name" value="Ribosomal_uL4_B"/>
    <property type="match status" value="1"/>
</dbReference>
<comment type="similarity">
    <text evidence="1 5">Belongs to the universal ribosomal protein uL4 family.</text>
</comment>
<name>A0A1H4FI90_9RHOB</name>
<evidence type="ECO:0000256" key="1">
    <source>
        <dbReference type="ARBA" id="ARBA00010528"/>
    </source>
</evidence>
<dbReference type="GO" id="GO:0019843">
    <property type="term" value="F:rRNA binding"/>
    <property type="evidence" value="ECO:0007669"/>
    <property type="project" value="UniProtKB-UniRule"/>
</dbReference>
<proteinExistence type="inferred from homology"/>
<dbReference type="GO" id="GO:0006412">
    <property type="term" value="P:translation"/>
    <property type="evidence" value="ECO:0007669"/>
    <property type="project" value="UniProtKB-UniRule"/>
</dbReference>
<protein>
    <recommendedName>
        <fullName evidence="4 5">Large ribosomal subunit protein uL4</fullName>
    </recommendedName>
</protein>
<comment type="function">
    <text evidence="5">Forms part of the polypeptide exit tunnel.</text>
</comment>
<dbReference type="Pfam" id="PF00573">
    <property type="entry name" value="Ribosomal_L4"/>
    <property type="match status" value="1"/>
</dbReference>
<organism evidence="6 7">
    <name type="scientific">Rubrimonas cliftonensis</name>
    <dbReference type="NCBI Taxonomy" id="89524"/>
    <lineage>
        <taxon>Bacteria</taxon>
        <taxon>Pseudomonadati</taxon>
        <taxon>Pseudomonadota</taxon>
        <taxon>Alphaproteobacteria</taxon>
        <taxon>Rhodobacterales</taxon>
        <taxon>Paracoccaceae</taxon>
        <taxon>Rubrimonas</taxon>
    </lineage>
</organism>
<sequence length="216" mass="23464">MKREAITLDGQPAGEVELSEAVFGVEPRADILHRVVRWQLAKRQAGTHHAKTRSEMNYSTKKIVRQKGSGGARHGSKGAPIFRHGGGYKVPVPRSHAHDLQKKVRALGLKMALSSKMRDDAIVVIDEARLDAPKTKALIAKLKDRGWKRALVIDGPEVDANFLLASRNIEGIDILPSQGANVYDILKRDTLVLTRAGAAALEARLNGESQTGEAAS</sequence>
<dbReference type="OrthoDB" id="9803201at2"/>
<dbReference type="EMBL" id="FNQM01000023">
    <property type="protein sequence ID" value="SEA97093.1"/>
    <property type="molecule type" value="Genomic_DNA"/>
</dbReference>
<evidence type="ECO:0000256" key="4">
    <source>
        <dbReference type="ARBA" id="ARBA00035244"/>
    </source>
</evidence>
<dbReference type="SUPFAM" id="SSF52166">
    <property type="entry name" value="Ribosomal protein L4"/>
    <property type="match status" value="1"/>
</dbReference>
<dbReference type="InterPro" id="IPR002136">
    <property type="entry name" value="Ribosomal_uL4"/>
</dbReference>
<dbReference type="Proteomes" id="UP000198703">
    <property type="component" value="Unassembled WGS sequence"/>
</dbReference>
<dbReference type="GO" id="GO:0005840">
    <property type="term" value="C:ribosome"/>
    <property type="evidence" value="ECO:0007669"/>
    <property type="project" value="UniProtKB-KW"/>
</dbReference>
<comment type="function">
    <text evidence="5">One of the primary rRNA binding proteins, this protein initially binds near the 5'-end of the 23S rRNA. It is important during the early stages of 50S assembly. It makes multiple contacts with different domains of the 23S rRNA in the assembled 50S subunit and ribosome.</text>
</comment>
<reference evidence="6 7" key="1">
    <citation type="submission" date="2016-10" db="EMBL/GenBank/DDBJ databases">
        <authorList>
            <person name="de Groot N.N."/>
        </authorList>
    </citation>
    <scope>NUCLEOTIDE SEQUENCE [LARGE SCALE GENOMIC DNA]</scope>
    <source>
        <strain evidence="6 7">DSM 15345</strain>
    </source>
</reference>
<dbReference type="NCBIfam" id="TIGR03953">
    <property type="entry name" value="rplD_bact"/>
    <property type="match status" value="1"/>
</dbReference>
<keyword evidence="5" id="KW-0699">rRNA-binding</keyword>
<keyword evidence="2 5" id="KW-0689">Ribosomal protein</keyword>
<dbReference type="AlphaFoldDB" id="A0A1H4FI90"/>
<keyword evidence="7" id="KW-1185">Reference proteome</keyword>
<keyword evidence="3 5" id="KW-0687">Ribonucleoprotein</keyword>
<dbReference type="RefSeq" id="WP_093256002.1">
    <property type="nucleotide sequence ID" value="NZ_FNQM01000023.1"/>
</dbReference>
<dbReference type="InterPro" id="IPR023574">
    <property type="entry name" value="Ribosomal_uL4_dom_sf"/>
</dbReference>
<dbReference type="Gene3D" id="3.40.1370.10">
    <property type="match status" value="1"/>
</dbReference>
<accession>A0A1H4FI90</accession>
<keyword evidence="5" id="KW-0694">RNA-binding</keyword>